<dbReference type="Pfam" id="PF07992">
    <property type="entry name" value="Pyr_redox_2"/>
    <property type="match status" value="1"/>
</dbReference>
<reference evidence="5" key="1">
    <citation type="submission" date="2018-03" db="EMBL/GenBank/DDBJ databases">
        <authorList>
            <person name="Guldener U."/>
        </authorList>
    </citation>
    <scope>NUCLEOTIDE SEQUENCE</scope>
</reference>
<dbReference type="InterPro" id="IPR036188">
    <property type="entry name" value="FAD/NAD-bd_sf"/>
</dbReference>
<comment type="similarity">
    <text evidence="1">Belongs to the class-II pyridine nucleotide-disulfide oxidoreductase family.</text>
</comment>
<keyword evidence="3" id="KW-0560">Oxidoreductase</keyword>
<dbReference type="Proteomes" id="UP001187734">
    <property type="component" value="Unassembled WGS sequence"/>
</dbReference>
<organism evidence="5 6">
    <name type="scientific">Fusarium torulosum</name>
    <dbReference type="NCBI Taxonomy" id="33205"/>
    <lineage>
        <taxon>Eukaryota</taxon>
        <taxon>Fungi</taxon>
        <taxon>Dikarya</taxon>
        <taxon>Ascomycota</taxon>
        <taxon>Pezizomycotina</taxon>
        <taxon>Sordariomycetes</taxon>
        <taxon>Hypocreomycetidae</taxon>
        <taxon>Hypocreales</taxon>
        <taxon>Nectriaceae</taxon>
        <taxon>Fusarium</taxon>
    </lineage>
</organism>
<dbReference type="AlphaFoldDB" id="A0AAE8MHQ0"/>
<dbReference type="Gene3D" id="3.50.50.60">
    <property type="entry name" value="FAD/NAD(P)-binding domain"/>
    <property type="match status" value="2"/>
</dbReference>
<evidence type="ECO:0000259" key="4">
    <source>
        <dbReference type="Pfam" id="PF07992"/>
    </source>
</evidence>
<evidence type="ECO:0000313" key="6">
    <source>
        <dbReference type="Proteomes" id="UP001187734"/>
    </source>
</evidence>
<dbReference type="PRINTS" id="PR00368">
    <property type="entry name" value="FADPNR"/>
</dbReference>
<dbReference type="PANTHER" id="PTHR48105">
    <property type="entry name" value="THIOREDOXIN REDUCTASE 1-RELATED-RELATED"/>
    <property type="match status" value="1"/>
</dbReference>
<evidence type="ECO:0000313" key="5">
    <source>
        <dbReference type="EMBL" id="SPJ85383.1"/>
    </source>
</evidence>
<name>A0AAE8MHQ0_9HYPO</name>
<dbReference type="GO" id="GO:0016491">
    <property type="term" value="F:oxidoreductase activity"/>
    <property type="evidence" value="ECO:0007669"/>
    <property type="project" value="UniProtKB-KW"/>
</dbReference>
<dbReference type="GO" id="GO:0097237">
    <property type="term" value="P:cellular response to toxic substance"/>
    <property type="evidence" value="ECO:0007669"/>
    <property type="project" value="UniProtKB-ARBA"/>
</dbReference>
<protein>
    <submittedName>
        <fullName evidence="5">Related to thioredoxin reductase</fullName>
    </submittedName>
</protein>
<evidence type="ECO:0000256" key="1">
    <source>
        <dbReference type="ARBA" id="ARBA00009333"/>
    </source>
</evidence>
<evidence type="ECO:0000256" key="2">
    <source>
        <dbReference type="ARBA" id="ARBA00022630"/>
    </source>
</evidence>
<dbReference type="SUPFAM" id="SSF51905">
    <property type="entry name" value="FAD/NAD(P)-binding domain"/>
    <property type="match status" value="1"/>
</dbReference>
<dbReference type="InterPro" id="IPR023753">
    <property type="entry name" value="FAD/NAD-binding_dom"/>
</dbReference>
<proteinExistence type="inferred from homology"/>
<keyword evidence="6" id="KW-1185">Reference proteome</keyword>
<dbReference type="PRINTS" id="PR00469">
    <property type="entry name" value="PNDRDTASEII"/>
</dbReference>
<comment type="caution">
    <text evidence="5">The sequence shown here is derived from an EMBL/GenBank/DDBJ whole genome shotgun (WGS) entry which is preliminary data.</text>
</comment>
<accession>A0AAE8MHQ0</accession>
<keyword evidence="2" id="KW-0285">Flavoprotein</keyword>
<sequence length="329" mass="35420">MPHAVNPKALEPHFLRNVLDVLIIGAGPAGLSAAIALGRVRRSAIIFYSGDQESLSSPYMQNALANDHEAPSPKRDEMMAELKAKYRTVIFASTVAKSVRERGMVFEVEDATGRHWKGRKVILATGNRDTIPDIPGFQEAWGKSIFDCLQCRGFEGSSNNKAAVLLTSDDANSIDACIRSAYLSLQFAQDTTFLINGIRHAEQHPNIIAARRNGFEVNGRPIKSFSTKTPGSPVTVEFADGSTASYGLIFHRPRAVIVGQSAQQLDLEMTSTGQISIEDEYQGTCKRGVFAAGDCATTLKHESMGVGSGMVAGIGANLQIVEDDMGLSS</sequence>
<dbReference type="InterPro" id="IPR050097">
    <property type="entry name" value="Ferredoxin-NADP_redctase_2"/>
</dbReference>
<gene>
    <name evidence="5" type="ORF">FTOL_11164</name>
</gene>
<evidence type="ECO:0000256" key="3">
    <source>
        <dbReference type="ARBA" id="ARBA00023002"/>
    </source>
</evidence>
<dbReference type="EMBL" id="ONZP01000466">
    <property type="protein sequence ID" value="SPJ85383.1"/>
    <property type="molecule type" value="Genomic_DNA"/>
</dbReference>
<feature type="domain" description="FAD/NAD(P)-binding" evidence="4">
    <location>
        <begin position="20"/>
        <end position="160"/>
    </location>
</feature>